<evidence type="ECO:0000313" key="2">
    <source>
        <dbReference type="Proteomes" id="UP000437748"/>
    </source>
</evidence>
<gene>
    <name evidence="1" type="ORF">GCL60_13205</name>
</gene>
<dbReference type="EMBL" id="WFLM01000005">
    <property type="protein sequence ID" value="KAB8036796.1"/>
    <property type="molecule type" value="Genomic_DNA"/>
</dbReference>
<name>A0A6N6VP56_9BACT</name>
<keyword evidence="2" id="KW-1185">Reference proteome</keyword>
<protein>
    <submittedName>
        <fullName evidence="1">Uncharacterized protein</fullName>
    </submittedName>
</protein>
<organism evidence="1 2">
    <name type="scientific">Silvanigrella paludirubra</name>
    <dbReference type="NCBI Taxonomy" id="2499159"/>
    <lineage>
        <taxon>Bacteria</taxon>
        <taxon>Pseudomonadati</taxon>
        <taxon>Bdellovibrionota</taxon>
        <taxon>Oligoflexia</taxon>
        <taxon>Silvanigrellales</taxon>
        <taxon>Silvanigrellaceae</taxon>
        <taxon>Silvanigrella</taxon>
    </lineage>
</organism>
<comment type="caution">
    <text evidence="1">The sequence shown here is derived from an EMBL/GenBank/DDBJ whole genome shotgun (WGS) entry which is preliminary data.</text>
</comment>
<sequence>MKKDTEFEKLFVYTDIKNSITGKNDSYFKYVKTGIKDSKMLLSFLKKDFLQKFNPTNSRTNCVEISTRLLWFFITGKLIHASNNLSNTDLKNFTFKDFQKMFFESFHMNYGIAQTREKIANIFSIKNIMLNSNILDYTDNTYKINIPYGALFHMTTSPSLIFKNGNFVIQKPSCFSNPMHSFCGIFLEDGFFVIDGQTASVYNIRNQEFLYYSSLSSMMNVKYRYNYNQMYTVYGVYDKDVEPINNTCRIRNNYYHKLGIL</sequence>
<dbReference type="Proteomes" id="UP000437748">
    <property type="component" value="Unassembled WGS sequence"/>
</dbReference>
<reference evidence="1 2" key="1">
    <citation type="submission" date="2019-10" db="EMBL/GenBank/DDBJ databases">
        <title>New species of Slilvanegrellaceae.</title>
        <authorList>
            <person name="Pitt A."/>
            <person name="Hahn M.W."/>
        </authorList>
    </citation>
    <scope>NUCLEOTIDE SEQUENCE [LARGE SCALE GENOMIC DNA]</scope>
    <source>
        <strain evidence="1 2">SP-Ram-0.45-NSY-1</strain>
    </source>
</reference>
<dbReference type="RefSeq" id="WP_153421211.1">
    <property type="nucleotide sequence ID" value="NZ_WFLM01000005.1"/>
</dbReference>
<dbReference type="AlphaFoldDB" id="A0A6N6VP56"/>
<proteinExistence type="predicted"/>
<accession>A0A6N6VP56</accession>
<evidence type="ECO:0000313" key="1">
    <source>
        <dbReference type="EMBL" id="KAB8036796.1"/>
    </source>
</evidence>